<organism evidence="5 6">
    <name type="scientific">Streptomyces vinaceusdrappus</name>
    <dbReference type="NCBI Taxonomy" id="67376"/>
    <lineage>
        <taxon>Bacteria</taxon>
        <taxon>Bacillati</taxon>
        <taxon>Actinomycetota</taxon>
        <taxon>Actinomycetes</taxon>
        <taxon>Kitasatosporales</taxon>
        <taxon>Streptomycetaceae</taxon>
        <taxon>Streptomyces</taxon>
        <taxon>Streptomyces rochei group</taxon>
    </lineage>
</organism>
<evidence type="ECO:0000256" key="1">
    <source>
        <dbReference type="ARBA" id="ARBA00023015"/>
    </source>
</evidence>
<protein>
    <submittedName>
        <fullName evidence="5">Substrate-binding domain-containing protein</fullName>
    </submittedName>
</protein>
<keyword evidence="3" id="KW-0804">Transcription</keyword>
<evidence type="ECO:0000256" key="2">
    <source>
        <dbReference type="ARBA" id="ARBA00023125"/>
    </source>
</evidence>
<dbReference type="SUPFAM" id="SSF53822">
    <property type="entry name" value="Periplasmic binding protein-like I"/>
    <property type="match status" value="1"/>
</dbReference>
<evidence type="ECO:0000256" key="3">
    <source>
        <dbReference type="ARBA" id="ARBA00023163"/>
    </source>
</evidence>
<accession>A0ABY6BWF5</accession>
<reference evidence="5" key="1">
    <citation type="submission" date="2022-09" db="EMBL/GenBank/DDBJ databases">
        <title>Streptomyces vinaceusdrappus strain AC-40.</title>
        <authorList>
            <person name="Sedeek A.M."/>
            <person name="Salah I."/>
            <person name="Kamel H.L."/>
            <person name="Soltan M.A."/>
            <person name="Elsayed T.R."/>
        </authorList>
    </citation>
    <scope>NUCLEOTIDE SEQUENCE</scope>
    <source>
        <strain evidence="5">AC-40</strain>
    </source>
</reference>
<feature type="domain" description="Transcriptional regulator LacI/GalR-like sensor" evidence="4">
    <location>
        <begin position="1"/>
        <end position="65"/>
    </location>
</feature>
<feature type="non-terminal residue" evidence="5">
    <location>
        <position position="1"/>
    </location>
</feature>
<dbReference type="PANTHER" id="PTHR30146">
    <property type="entry name" value="LACI-RELATED TRANSCRIPTIONAL REPRESSOR"/>
    <property type="match status" value="1"/>
</dbReference>
<dbReference type="InterPro" id="IPR028082">
    <property type="entry name" value="Peripla_BP_I"/>
</dbReference>
<sequence>VPDDLSVTGLDDLGLATAIDPELTTVRLDAELFGERGMRALLAVMEGRTPEEGDIPVHLVVRGSTAPPPHD</sequence>
<name>A0ABY6BWF5_9ACTN</name>
<dbReference type="Proteomes" id="UP001064390">
    <property type="component" value="Chromosome"/>
</dbReference>
<evidence type="ECO:0000259" key="4">
    <source>
        <dbReference type="Pfam" id="PF13377"/>
    </source>
</evidence>
<dbReference type="Pfam" id="PF13377">
    <property type="entry name" value="Peripla_BP_3"/>
    <property type="match status" value="1"/>
</dbReference>
<proteinExistence type="predicted"/>
<keyword evidence="2" id="KW-0238">DNA-binding</keyword>
<keyword evidence="6" id="KW-1185">Reference proteome</keyword>
<dbReference type="PANTHER" id="PTHR30146:SF138">
    <property type="entry name" value="TRANSCRIPTIONAL REGULATORY PROTEIN"/>
    <property type="match status" value="1"/>
</dbReference>
<dbReference type="Gene3D" id="3.40.50.2300">
    <property type="match status" value="1"/>
</dbReference>
<keyword evidence="1" id="KW-0805">Transcription regulation</keyword>
<evidence type="ECO:0000313" key="6">
    <source>
        <dbReference type="Proteomes" id="UP001064390"/>
    </source>
</evidence>
<dbReference type="EMBL" id="CP104697">
    <property type="protein sequence ID" value="UXI77931.1"/>
    <property type="molecule type" value="Genomic_DNA"/>
</dbReference>
<dbReference type="InterPro" id="IPR046335">
    <property type="entry name" value="LacI/GalR-like_sensor"/>
</dbReference>
<gene>
    <name evidence="5" type="ORF">N6Q81_07630</name>
</gene>
<evidence type="ECO:0000313" key="5">
    <source>
        <dbReference type="EMBL" id="UXI77931.1"/>
    </source>
</evidence>
<dbReference type="RefSeq" id="WP_261698691.1">
    <property type="nucleotide sequence ID" value="NZ_CP104697.1"/>
</dbReference>